<comment type="caution">
    <text evidence="2">The sequence shown here is derived from an EMBL/GenBank/DDBJ whole genome shotgun (WGS) entry which is preliminary data.</text>
</comment>
<feature type="domain" description="Dienelactone hydrolase" evidence="1">
    <location>
        <begin position="65"/>
        <end position="284"/>
    </location>
</feature>
<evidence type="ECO:0000313" key="3">
    <source>
        <dbReference type="Proteomes" id="UP001605036"/>
    </source>
</evidence>
<gene>
    <name evidence="2" type="ORF">R1flu_017914</name>
</gene>
<dbReference type="PANTHER" id="PTHR46623">
    <property type="entry name" value="CARBOXYMETHYLENEBUTENOLIDASE-RELATED"/>
    <property type="match status" value="1"/>
</dbReference>
<dbReference type="Gene3D" id="3.40.50.1820">
    <property type="entry name" value="alpha/beta hydrolase"/>
    <property type="match status" value="1"/>
</dbReference>
<dbReference type="InterPro" id="IPR002925">
    <property type="entry name" value="Dienelactn_hydro"/>
</dbReference>
<dbReference type="InterPro" id="IPR029058">
    <property type="entry name" value="AB_hydrolase_fold"/>
</dbReference>
<proteinExistence type="predicted"/>
<sequence length="286" mass="30869">MWRQEADTWKTKQTPSIKHARDSGSERALFTVKIAFALWGVRTMATADSFTKITIKRNGDGVTEFDAYVLGEAGAPGIVVIQEWWGVDFEIKNHAATIAKKGFRTLIPDLYRGKVGLDAAEAKHLMDGLDWPGAVKDVAASAKWLKENGSKKVGATGFCMGGALAIAGAVLVPEIDAAVAFYGSPDPGLADAATVKKPVQAHFGELDNFKGFSDVGAAKALEEKLKQSGAPHEVYIYPKVGHAFMNASPEAVQRGKTLMGFEDLNTEAVDLAWSRFNAWFSKYLSA</sequence>
<evidence type="ECO:0000313" key="2">
    <source>
        <dbReference type="EMBL" id="KAL2649786.1"/>
    </source>
</evidence>
<dbReference type="PANTHER" id="PTHR46623:SF6">
    <property type="entry name" value="ALPHA_BETA-HYDROLASES SUPERFAMILY PROTEIN"/>
    <property type="match status" value="1"/>
</dbReference>
<dbReference type="InterPro" id="IPR051049">
    <property type="entry name" value="Dienelactone_hydrolase-like"/>
</dbReference>
<dbReference type="Pfam" id="PF01738">
    <property type="entry name" value="DLH"/>
    <property type="match status" value="1"/>
</dbReference>
<dbReference type="EMBL" id="JBHFFA010000001">
    <property type="protein sequence ID" value="KAL2649786.1"/>
    <property type="molecule type" value="Genomic_DNA"/>
</dbReference>
<keyword evidence="3" id="KW-1185">Reference proteome</keyword>
<reference evidence="2 3" key="1">
    <citation type="submission" date="2024-09" db="EMBL/GenBank/DDBJ databases">
        <title>Chromosome-scale assembly of Riccia fluitans.</title>
        <authorList>
            <person name="Paukszto L."/>
            <person name="Sawicki J."/>
            <person name="Karawczyk K."/>
            <person name="Piernik-Szablinska J."/>
            <person name="Szczecinska M."/>
            <person name="Mazdziarz M."/>
        </authorList>
    </citation>
    <scope>NUCLEOTIDE SEQUENCE [LARGE SCALE GENOMIC DNA]</scope>
    <source>
        <strain evidence="2">Rf_01</strain>
        <tissue evidence="2">Aerial parts of the thallus</tissue>
    </source>
</reference>
<evidence type="ECO:0000259" key="1">
    <source>
        <dbReference type="Pfam" id="PF01738"/>
    </source>
</evidence>
<organism evidence="2 3">
    <name type="scientific">Riccia fluitans</name>
    <dbReference type="NCBI Taxonomy" id="41844"/>
    <lineage>
        <taxon>Eukaryota</taxon>
        <taxon>Viridiplantae</taxon>
        <taxon>Streptophyta</taxon>
        <taxon>Embryophyta</taxon>
        <taxon>Marchantiophyta</taxon>
        <taxon>Marchantiopsida</taxon>
        <taxon>Marchantiidae</taxon>
        <taxon>Marchantiales</taxon>
        <taxon>Ricciaceae</taxon>
        <taxon>Riccia</taxon>
    </lineage>
</organism>
<name>A0ABD1ZEB7_9MARC</name>
<dbReference type="AlphaFoldDB" id="A0ABD1ZEB7"/>
<protein>
    <recommendedName>
        <fullName evidence="1">Dienelactone hydrolase domain-containing protein</fullName>
    </recommendedName>
</protein>
<dbReference type="Proteomes" id="UP001605036">
    <property type="component" value="Unassembled WGS sequence"/>
</dbReference>
<accession>A0ABD1ZEB7</accession>
<dbReference type="SUPFAM" id="SSF53474">
    <property type="entry name" value="alpha/beta-Hydrolases"/>
    <property type="match status" value="1"/>
</dbReference>